<dbReference type="Gene3D" id="1.10.150.320">
    <property type="entry name" value="Photosystem II 12 kDa extrinsic protein"/>
    <property type="match status" value="1"/>
</dbReference>
<dbReference type="Pfam" id="PF12836">
    <property type="entry name" value="HHH_3"/>
    <property type="match status" value="1"/>
</dbReference>
<dbReference type="Proteomes" id="UP001180536">
    <property type="component" value="Unassembled WGS sequence"/>
</dbReference>
<dbReference type="InterPro" id="IPR010994">
    <property type="entry name" value="RuvA_2-like"/>
</dbReference>
<dbReference type="SUPFAM" id="SSF47781">
    <property type="entry name" value="RuvA domain 2-like"/>
    <property type="match status" value="1"/>
</dbReference>
<feature type="signal peptide" evidence="1">
    <location>
        <begin position="1"/>
        <end position="18"/>
    </location>
</feature>
<proteinExistence type="predicted"/>
<evidence type="ECO:0000313" key="2">
    <source>
        <dbReference type="EMBL" id="MDR7296569.1"/>
    </source>
</evidence>
<sequence>MKRRGLLLWAALPAWAQAAVEINTATRAELESLPGLGPVMAQRLLAARPFKDWADLMQRVPGVKHAAARKLSAAGLRVGGAPLPSAGGSVG</sequence>
<gene>
    <name evidence="2" type="ORF">J2X16_001908</name>
</gene>
<keyword evidence="3" id="KW-1185">Reference proteome</keyword>
<organism evidence="2 3">
    <name type="scientific">Pelomonas aquatica</name>
    <dbReference type="NCBI Taxonomy" id="431058"/>
    <lineage>
        <taxon>Bacteria</taxon>
        <taxon>Pseudomonadati</taxon>
        <taxon>Pseudomonadota</taxon>
        <taxon>Betaproteobacteria</taxon>
        <taxon>Burkholderiales</taxon>
        <taxon>Sphaerotilaceae</taxon>
        <taxon>Roseateles</taxon>
    </lineage>
</organism>
<reference evidence="2 3" key="1">
    <citation type="submission" date="2023-07" db="EMBL/GenBank/DDBJ databases">
        <title>Sorghum-associated microbial communities from plants grown in Nebraska, USA.</title>
        <authorList>
            <person name="Schachtman D."/>
        </authorList>
    </citation>
    <scope>NUCLEOTIDE SEQUENCE [LARGE SCALE GENOMIC DNA]</scope>
    <source>
        <strain evidence="2 3">BE310</strain>
    </source>
</reference>
<accession>A0ABU1Z7G8</accession>
<evidence type="ECO:0000256" key="1">
    <source>
        <dbReference type="SAM" id="SignalP"/>
    </source>
</evidence>
<protein>
    <submittedName>
        <fullName evidence="2">Competence protein ComEA</fullName>
    </submittedName>
</protein>
<name>A0ABU1Z7G8_9BURK</name>
<dbReference type="RefSeq" id="WP_310343974.1">
    <property type="nucleotide sequence ID" value="NZ_JAVDXQ010000002.1"/>
</dbReference>
<dbReference type="EMBL" id="JAVDXQ010000002">
    <property type="protein sequence ID" value="MDR7296569.1"/>
    <property type="molecule type" value="Genomic_DNA"/>
</dbReference>
<feature type="chain" id="PRO_5045095850" evidence="1">
    <location>
        <begin position="19"/>
        <end position="91"/>
    </location>
</feature>
<keyword evidence="1" id="KW-0732">Signal</keyword>
<evidence type="ECO:0000313" key="3">
    <source>
        <dbReference type="Proteomes" id="UP001180536"/>
    </source>
</evidence>
<comment type="caution">
    <text evidence="2">The sequence shown here is derived from an EMBL/GenBank/DDBJ whole genome shotgun (WGS) entry which is preliminary data.</text>
</comment>